<dbReference type="InterPro" id="IPR052367">
    <property type="entry name" value="Thiosulfate_ST/Rhodanese-like"/>
</dbReference>
<dbReference type="RefSeq" id="WP_345920153.1">
    <property type="nucleotide sequence ID" value="NZ_JBDIVE010000006.1"/>
</dbReference>
<protein>
    <submittedName>
        <fullName evidence="3">Rhodanese-like domain-containing protein</fullName>
    </submittedName>
</protein>
<dbReference type="PANTHER" id="PTHR45431:SF3">
    <property type="entry name" value="RHODANESE-LIKE DOMAIN-CONTAINING PROTEIN 15, CHLOROPLASTIC"/>
    <property type="match status" value="1"/>
</dbReference>
<dbReference type="Pfam" id="PF00581">
    <property type="entry name" value="Rhodanese"/>
    <property type="match status" value="1"/>
</dbReference>
<dbReference type="PANTHER" id="PTHR45431">
    <property type="entry name" value="RHODANESE-LIKE DOMAIN-CONTAINING PROTEIN 15, CHLOROPLASTIC"/>
    <property type="match status" value="1"/>
</dbReference>
<dbReference type="InterPro" id="IPR036873">
    <property type="entry name" value="Rhodanese-like_dom_sf"/>
</dbReference>
<sequence>MPMRLLIALLFACLSTLACARSVLIDVRTPEEYAAGHIEGALNIDHAQIAQRVGTLGVQKADELLLYCRSGRRSAIAQQSLKQLGYTKVID</sequence>
<feature type="chain" id="PRO_5046670450" evidence="1">
    <location>
        <begin position="21"/>
        <end position="91"/>
    </location>
</feature>
<organism evidence="3 4">
    <name type="scientific">Uliginosibacterium sediminicola</name>
    <dbReference type="NCBI Taxonomy" id="2024550"/>
    <lineage>
        <taxon>Bacteria</taxon>
        <taxon>Pseudomonadati</taxon>
        <taxon>Pseudomonadota</taxon>
        <taxon>Betaproteobacteria</taxon>
        <taxon>Rhodocyclales</taxon>
        <taxon>Zoogloeaceae</taxon>
        <taxon>Uliginosibacterium</taxon>
    </lineage>
</organism>
<feature type="domain" description="Rhodanese" evidence="2">
    <location>
        <begin position="18"/>
        <end position="89"/>
    </location>
</feature>
<comment type="caution">
    <text evidence="3">The sequence shown here is derived from an EMBL/GenBank/DDBJ whole genome shotgun (WGS) entry which is preliminary data.</text>
</comment>
<dbReference type="PROSITE" id="PS51257">
    <property type="entry name" value="PROKAR_LIPOPROTEIN"/>
    <property type="match status" value="1"/>
</dbReference>
<keyword evidence="1" id="KW-0732">Signal</keyword>
<evidence type="ECO:0000313" key="4">
    <source>
        <dbReference type="Proteomes" id="UP001410394"/>
    </source>
</evidence>
<dbReference type="CDD" id="cd00158">
    <property type="entry name" value="RHOD"/>
    <property type="match status" value="1"/>
</dbReference>
<evidence type="ECO:0000259" key="2">
    <source>
        <dbReference type="PROSITE" id="PS50206"/>
    </source>
</evidence>
<evidence type="ECO:0000256" key="1">
    <source>
        <dbReference type="SAM" id="SignalP"/>
    </source>
</evidence>
<dbReference type="SMART" id="SM00450">
    <property type="entry name" value="RHOD"/>
    <property type="match status" value="1"/>
</dbReference>
<accession>A0ABU9Z069</accession>
<name>A0ABU9Z069_9RHOO</name>
<evidence type="ECO:0000313" key="3">
    <source>
        <dbReference type="EMBL" id="MEN3069385.1"/>
    </source>
</evidence>
<gene>
    <name evidence="3" type="ORF">ABDB84_12910</name>
</gene>
<feature type="signal peptide" evidence="1">
    <location>
        <begin position="1"/>
        <end position="20"/>
    </location>
</feature>
<dbReference type="EMBL" id="JBDIVE010000006">
    <property type="protein sequence ID" value="MEN3069385.1"/>
    <property type="molecule type" value="Genomic_DNA"/>
</dbReference>
<keyword evidence="4" id="KW-1185">Reference proteome</keyword>
<dbReference type="PROSITE" id="PS50206">
    <property type="entry name" value="RHODANESE_3"/>
    <property type="match status" value="1"/>
</dbReference>
<dbReference type="Gene3D" id="3.40.250.10">
    <property type="entry name" value="Rhodanese-like domain"/>
    <property type="match status" value="1"/>
</dbReference>
<dbReference type="SUPFAM" id="SSF52821">
    <property type="entry name" value="Rhodanese/Cell cycle control phosphatase"/>
    <property type="match status" value="1"/>
</dbReference>
<dbReference type="InterPro" id="IPR001763">
    <property type="entry name" value="Rhodanese-like_dom"/>
</dbReference>
<reference evidence="3 4" key="1">
    <citation type="journal article" date="2018" name="Int. J. Syst. Evol. Microbiol.">
        <title>Uliginosibacterium sediminicola sp. nov., isolated from freshwater sediment.</title>
        <authorList>
            <person name="Hwang W.M."/>
            <person name="Kim S.M."/>
            <person name="Kang K."/>
            <person name="Ahn T.Y."/>
        </authorList>
    </citation>
    <scope>NUCLEOTIDE SEQUENCE [LARGE SCALE GENOMIC DNA]</scope>
    <source>
        <strain evidence="3 4">M1-21</strain>
    </source>
</reference>
<dbReference type="Proteomes" id="UP001410394">
    <property type="component" value="Unassembled WGS sequence"/>
</dbReference>
<proteinExistence type="predicted"/>